<dbReference type="AlphaFoldDB" id="A0A7H1MMT9"/>
<evidence type="ECO:0000313" key="1">
    <source>
        <dbReference type="EMBL" id="QNT64775.1"/>
    </source>
</evidence>
<dbReference type="Proteomes" id="UP000516446">
    <property type="component" value="Chromosome"/>
</dbReference>
<dbReference type="InterPro" id="IPR024529">
    <property type="entry name" value="ECF_trnsprt_substrate-spec"/>
</dbReference>
<evidence type="ECO:0000313" key="2">
    <source>
        <dbReference type="Proteomes" id="UP000516446"/>
    </source>
</evidence>
<dbReference type="Gene3D" id="1.10.1760.20">
    <property type="match status" value="1"/>
</dbReference>
<organism evidence="1 2">
    <name type="scientific">Weissella koreensis</name>
    <dbReference type="NCBI Taxonomy" id="165096"/>
    <lineage>
        <taxon>Bacteria</taxon>
        <taxon>Bacillati</taxon>
        <taxon>Bacillota</taxon>
        <taxon>Bacilli</taxon>
        <taxon>Lactobacillales</taxon>
        <taxon>Lactobacillaceae</taxon>
        <taxon>Weissella</taxon>
    </lineage>
</organism>
<dbReference type="Pfam" id="PF12822">
    <property type="entry name" value="ECF_trnsprt"/>
    <property type="match status" value="1"/>
</dbReference>
<protein>
    <submittedName>
        <fullName evidence="1">ECF transporter S component</fullName>
    </submittedName>
</protein>
<name>A0A7H1MMT9_9LACO</name>
<sequence length="205" mass="22671">MTNKKRSTRQLVLTAMFMAIILLQCMVPWMGFIPINPMVRVTIIPFTVALGGMLLGPKVGGLLGAVMGLYSFYHAWTLPVGIGSLMLRDPITALLPRMLVGIIIGLIYLKWINNSKHKTSPFLMFMLGTLAAIINTGLVITLTWIHFRIFNTTVAGLPNHVGIIWMFTSIAGVNVLIEIVVDGLLGMLVGWPVLRYMEKARLANH</sequence>
<dbReference type="GO" id="GO:0022857">
    <property type="term" value="F:transmembrane transporter activity"/>
    <property type="evidence" value="ECO:0007669"/>
    <property type="project" value="InterPro"/>
</dbReference>
<reference evidence="1 2" key="1">
    <citation type="submission" date="2019-08" db="EMBL/GenBank/DDBJ databases">
        <authorList>
            <person name="Chang H.C."/>
            <person name="Mun S.Y."/>
        </authorList>
    </citation>
    <scope>NUCLEOTIDE SEQUENCE [LARGE SCALE GENOMIC DNA]</scope>
    <source>
        <strain evidence="1 2">SK</strain>
    </source>
</reference>
<dbReference type="EMBL" id="CP043431">
    <property type="protein sequence ID" value="QNT64775.1"/>
    <property type="molecule type" value="Genomic_DNA"/>
</dbReference>
<accession>A0A7H1MMT9</accession>
<proteinExistence type="predicted"/>
<dbReference type="RefSeq" id="WP_104914648.1">
    <property type="nucleotide sequence ID" value="NZ_CP026847.1"/>
</dbReference>
<keyword evidence="2" id="KW-1185">Reference proteome</keyword>
<gene>
    <name evidence="1" type="ORF">FY536_05670</name>
</gene>